<dbReference type="EMBL" id="RJKX01000015">
    <property type="protein sequence ID" value="ROP83962.1"/>
    <property type="molecule type" value="Genomic_DNA"/>
</dbReference>
<evidence type="ECO:0000313" key="3">
    <source>
        <dbReference type="Proteomes" id="UP000278222"/>
    </source>
</evidence>
<accession>A0A3N1KWW3</accession>
<dbReference type="SUPFAM" id="SSF53955">
    <property type="entry name" value="Lysozyme-like"/>
    <property type="match status" value="1"/>
</dbReference>
<evidence type="ECO:0000313" key="2">
    <source>
        <dbReference type="EMBL" id="ROP83962.1"/>
    </source>
</evidence>
<dbReference type="SUPFAM" id="SSF47090">
    <property type="entry name" value="PGBD-like"/>
    <property type="match status" value="1"/>
</dbReference>
<proteinExistence type="predicted"/>
<protein>
    <submittedName>
        <fullName evidence="2">Putative chitinase</fullName>
    </submittedName>
</protein>
<gene>
    <name evidence="2" type="ORF">EDC65_3306</name>
</gene>
<sequence length="295" mass="31621">MSRIAEMFRTVAPNAQPAYRTAFEQGGELFARFEVTTPLRIAHFLAQVLHESGGGTVLFENLRYTTPGRLAAIFGVGNHSAAIRGDEMAGLLGNPEALAERVYGLGNPRKARELGNAAAGDGFRYRGGGLLQTTGRGAYLRMGSRCGIDFVADPARIVAAPHALMPALQEWQDGNLNLAADLDDIQRITRRINGGFNGLEDRRNWFARVWPLANDGAAQVEAWEVAGESSDTAWLQQALNDLGARPRLVEDGKSGPATAAAVRWFQGLAGLSVDGVAGPVTQSAIRLRLDAIRGT</sequence>
<comment type="caution">
    <text evidence="2">The sequence shown here is derived from an EMBL/GenBank/DDBJ whole genome shotgun (WGS) entry which is preliminary data.</text>
</comment>
<dbReference type="InterPro" id="IPR036366">
    <property type="entry name" value="PGBDSf"/>
</dbReference>
<feature type="domain" description="Peptidoglycan binding-like" evidence="1">
    <location>
        <begin position="229"/>
        <end position="284"/>
    </location>
</feature>
<name>A0A3N1KWW3_9PROT</name>
<evidence type="ECO:0000259" key="1">
    <source>
        <dbReference type="Pfam" id="PF01471"/>
    </source>
</evidence>
<dbReference type="InterPro" id="IPR023346">
    <property type="entry name" value="Lysozyme-like_dom_sf"/>
</dbReference>
<dbReference type="InterPro" id="IPR002477">
    <property type="entry name" value="Peptidoglycan-bd-like"/>
</dbReference>
<organism evidence="2 3">
    <name type="scientific">Stella humosa</name>
    <dbReference type="NCBI Taxonomy" id="94"/>
    <lineage>
        <taxon>Bacteria</taxon>
        <taxon>Pseudomonadati</taxon>
        <taxon>Pseudomonadota</taxon>
        <taxon>Alphaproteobacteria</taxon>
        <taxon>Rhodospirillales</taxon>
        <taxon>Stellaceae</taxon>
        <taxon>Stella</taxon>
    </lineage>
</organism>
<keyword evidence="3" id="KW-1185">Reference proteome</keyword>
<dbReference type="Proteomes" id="UP000278222">
    <property type="component" value="Unassembled WGS sequence"/>
</dbReference>
<dbReference type="Gene3D" id="1.10.530.10">
    <property type="match status" value="1"/>
</dbReference>
<reference evidence="2 3" key="1">
    <citation type="submission" date="2018-11" db="EMBL/GenBank/DDBJ databases">
        <title>Genomic Encyclopedia of Type Strains, Phase IV (KMG-IV): sequencing the most valuable type-strain genomes for metagenomic binning, comparative biology and taxonomic classification.</title>
        <authorList>
            <person name="Goeker M."/>
        </authorList>
    </citation>
    <scope>NUCLEOTIDE SEQUENCE [LARGE SCALE GENOMIC DNA]</scope>
    <source>
        <strain evidence="2 3">DSM 5900</strain>
    </source>
</reference>
<dbReference type="RefSeq" id="WP_170216547.1">
    <property type="nucleotide sequence ID" value="NZ_AP019700.1"/>
</dbReference>
<dbReference type="AlphaFoldDB" id="A0A3N1KWW3"/>
<dbReference type="Gene3D" id="1.10.101.10">
    <property type="entry name" value="PGBD-like superfamily/PGBD"/>
    <property type="match status" value="1"/>
</dbReference>
<dbReference type="Pfam" id="PF01471">
    <property type="entry name" value="PG_binding_1"/>
    <property type="match status" value="1"/>
</dbReference>
<dbReference type="InterPro" id="IPR036365">
    <property type="entry name" value="PGBD-like_sf"/>
</dbReference>